<evidence type="ECO:0000259" key="3">
    <source>
        <dbReference type="Pfam" id="PF11761"/>
    </source>
</evidence>
<accession>A0ABT4YU77</accession>
<dbReference type="Gene3D" id="3.40.30.10">
    <property type="entry name" value="Glutaredoxin"/>
    <property type="match status" value="1"/>
</dbReference>
<dbReference type="EMBL" id="JAQLOI010000003">
    <property type="protein sequence ID" value="MDB1125134.1"/>
    <property type="molecule type" value="Genomic_DNA"/>
</dbReference>
<name>A0ABT4YU77_9VIBR</name>
<dbReference type="Pfam" id="PF11760">
    <property type="entry name" value="CbiG_N"/>
    <property type="match status" value="1"/>
</dbReference>
<dbReference type="Proteomes" id="UP001210678">
    <property type="component" value="Unassembled WGS sequence"/>
</dbReference>
<comment type="caution">
    <text evidence="4">The sequence shown here is derived from an EMBL/GenBank/DDBJ whole genome shotgun (WGS) entry which is preliminary data.</text>
</comment>
<proteinExistence type="predicted"/>
<dbReference type="InterPro" id="IPR021745">
    <property type="entry name" value="CbiG_mid"/>
</dbReference>
<dbReference type="InterPro" id="IPR036518">
    <property type="entry name" value="CobE/GbiG_C_sf"/>
</dbReference>
<dbReference type="PANTHER" id="PTHR37477">
    <property type="entry name" value="COBALT-PRECORRIN-5A HYDROLASE"/>
    <property type="match status" value="1"/>
</dbReference>
<sequence length="546" mass="60884">MKLAIYAITVNGAKQGRRLKQSLPFADLFVAKVAIDDTPEAELLSYPLAGFVADTFSKYDGHIFICASGIVTRMISPLIKDKRIDPAVICLDEQARFVISMLSGHRGGANELTERVAHIVKATPVITTASDTSETVSADMFGAPFGWSLDPVSEPSITSVSAAIVNDQPVAIVQQSGEKKWWKYDKRMPTNIVTHTDLADIDPVQFSGLLLVSDVKDPGISQWDNRVVLWRPKSLVLGIGCDRNTPLSVLKAGIKAFSQEKNLSLDTIHSLSSIDLKKDEVGILELSAEKQWPFITFSSEELDGIEGIENPSEYVKKVTGSNSVAEAAALKQSDTKRLVEPKWVFKQDGYNMTVACCRKEFTESLVQHKRKNWFGQKKHGSEERHGLNTAEQIEVKTNAHGSEVVEGFQCKPKHVDLDRPMLFHRHHILLCEGKRCAKTGTKNLAHDLRNMLKEMGLASGNKRIKISRTMCAGACRNRSTLVVYERVQNDRASKNNAQWLRNVEDLSEHQWRELFQALSENRPLTDVIDKHYFAAVEDADKENNCG</sequence>
<gene>
    <name evidence="4" type="ORF">PGX00_16395</name>
</gene>
<protein>
    <submittedName>
        <fullName evidence="4">Cobalamin biosynthesis protein</fullName>
    </submittedName>
</protein>
<dbReference type="Pfam" id="PF01890">
    <property type="entry name" value="CbiG_C"/>
    <property type="match status" value="1"/>
</dbReference>
<dbReference type="InterPro" id="IPR052553">
    <property type="entry name" value="CbiG_hydrolase"/>
</dbReference>
<feature type="domain" description="Cobalamin biosynthesis central region" evidence="3">
    <location>
        <begin position="137"/>
        <end position="232"/>
    </location>
</feature>
<dbReference type="Gene3D" id="3.30.420.180">
    <property type="entry name" value="CobE/GbiG C-terminal domain"/>
    <property type="match status" value="1"/>
</dbReference>
<dbReference type="RefSeq" id="WP_272138561.1">
    <property type="nucleotide sequence ID" value="NZ_JAQLOI010000003.1"/>
</dbReference>
<organism evidence="4 5">
    <name type="scientific">Vibrio algarum</name>
    <dbReference type="NCBI Taxonomy" id="3020714"/>
    <lineage>
        <taxon>Bacteria</taxon>
        <taxon>Pseudomonadati</taxon>
        <taxon>Pseudomonadota</taxon>
        <taxon>Gammaproteobacteria</taxon>
        <taxon>Vibrionales</taxon>
        <taxon>Vibrionaceae</taxon>
        <taxon>Vibrio</taxon>
    </lineage>
</organism>
<dbReference type="SUPFAM" id="SSF52833">
    <property type="entry name" value="Thioredoxin-like"/>
    <property type="match status" value="1"/>
</dbReference>
<evidence type="ECO:0000313" key="4">
    <source>
        <dbReference type="EMBL" id="MDB1125134.1"/>
    </source>
</evidence>
<feature type="domain" description="CobE/GbiG C-terminal" evidence="1">
    <location>
        <begin position="235"/>
        <end position="355"/>
    </location>
</feature>
<reference evidence="4 5" key="1">
    <citation type="submission" date="2023-01" db="EMBL/GenBank/DDBJ databases">
        <title>Vibrio sp. KJ40-1 sp.nov, isolated from marine algae.</title>
        <authorList>
            <person name="Butt M."/>
            <person name="Kim J.M.J."/>
            <person name="Jeon C.O.C."/>
        </authorList>
    </citation>
    <scope>NUCLEOTIDE SEQUENCE [LARGE SCALE GENOMIC DNA]</scope>
    <source>
        <strain evidence="4 5">KJ40-1</strain>
    </source>
</reference>
<evidence type="ECO:0000313" key="5">
    <source>
        <dbReference type="Proteomes" id="UP001210678"/>
    </source>
</evidence>
<evidence type="ECO:0000259" key="1">
    <source>
        <dbReference type="Pfam" id="PF01890"/>
    </source>
</evidence>
<dbReference type="InterPro" id="IPR038029">
    <property type="entry name" value="GbiG_N_sf"/>
</dbReference>
<dbReference type="InterPro" id="IPR036249">
    <property type="entry name" value="Thioredoxin-like_sf"/>
</dbReference>
<dbReference type="InterPro" id="IPR021744">
    <property type="entry name" value="CbiG_N"/>
</dbReference>
<evidence type="ECO:0000259" key="2">
    <source>
        <dbReference type="Pfam" id="PF11760"/>
    </source>
</evidence>
<dbReference type="CDD" id="cd02980">
    <property type="entry name" value="TRX_Fd_family"/>
    <property type="match status" value="1"/>
</dbReference>
<keyword evidence="5" id="KW-1185">Reference proteome</keyword>
<dbReference type="PANTHER" id="PTHR37477:SF1">
    <property type="entry name" value="COBALT-PRECORRIN-5A HYDROLASE"/>
    <property type="match status" value="1"/>
</dbReference>
<dbReference type="SUPFAM" id="SSF159672">
    <property type="entry name" value="CbiG N-terminal domain-like"/>
    <property type="match status" value="1"/>
</dbReference>
<dbReference type="Gene3D" id="3.40.50.11220">
    <property type="match status" value="1"/>
</dbReference>
<feature type="domain" description="Cobalamin synthesis G N-terminal" evidence="2">
    <location>
        <begin position="52"/>
        <end position="131"/>
    </location>
</feature>
<dbReference type="SUPFAM" id="SSF159664">
    <property type="entry name" value="CobE/GbiG C-terminal domain-like"/>
    <property type="match status" value="1"/>
</dbReference>
<dbReference type="Pfam" id="PF11761">
    <property type="entry name" value="CbiG_mid"/>
    <property type="match status" value="1"/>
</dbReference>
<dbReference type="InterPro" id="IPR002750">
    <property type="entry name" value="CobE/GbiG_C"/>
</dbReference>